<dbReference type="Proteomes" id="UP001205601">
    <property type="component" value="Unassembled WGS sequence"/>
</dbReference>
<name>A0ABT2NQV9_9RHOB</name>
<sequence>MSGFRARSLVVSFLLAGLIGGPMSPVVALVGFDAALAKNEGNGGGNGGGNGNGGGSNGNGSGNGNGNGNNNGNAKGKHKPTAAPNIKVAANANFGLLASELKALESIEINPATLARASTTSQIGRYRSYLRAAEATIAAKAKYDSSGAASDRARLEAAEAAEARALDAAANGRPLSPEAIDMIRQVLGIDA</sequence>
<dbReference type="EMBL" id="JAOCQF010000003">
    <property type="protein sequence ID" value="MCT8331312.1"/>
    <property type="molecule type" value="Genomic_DNA"/>
</dbReference>
<proteinExistence type="predicted"/>
<keyword evidence="3" id="KW-1185">Reference proteome</keyword>
<reference evidence="3" key="1">
    <citation type="submission" date="2023-07" db="EMBL/GenBank/DDBJ databases">
        <title>Defluviimonas sediminis sp. nov., isolated from mangrove sediment.</title>
        <authorList>
            <person name="Liu L."/>
            <person name="Li J."/>
            <person name="Huang Y."/>
            <person name="Pan J."/>
            <person name="Li M."/>
        </authorList>
    </citation>
    <scope>NUCLEOTIDE SEQUENCE [LARGE SCALE GENOMIC DNA]</scope>
    <source>
        <strain evidence="3">FT324</strain>
    </source>
</reference>
<protein>
    <submittedName>
        <fullName evidence="2">Uncharacterized protein</fullName>
    </submittedName>
</protein>
<feature type="region of interest" description="Disordered" evidence="1">
    <location>
        <begin position="47"/>
        <end position="81"/>
    </location>
</feature>
<gene>
    <name evidence="2" type="ORF">N5I32_17470</name>
</gene>
<evidence type="ECO:0000313" key="3">
    <source>
        <dbReference type="Proteomes" id="UP001205601"/>
    </source>
</evidence>
<organism evidence="2 3">
    <name type="scientific">Albidovulum sediminis</name>
    <dbReference type="NCBI Taxonomy" id="3066345"/>
    <lineage>
        <taxon>Bacteria</taxon>
        <taxon>Pseudomonadati</taxon>
        <taxon>Pseudomonadota</taxon>
        <taxon>Alphaproteobacteria</taxon>
        <taxon>Rhodobacterales</taxon>
        <taxon>Paracoccaceae</taxon>
        <taxon>Albidovulum</taxon>
    </lineage>
</organism>
<dbReference type="RefSeq" id="WP_261497190.1">
    <property type="nucleotide sequence ID" value="NZ_JAOCQF010000003.1"/>
</dbReference>
<evidence type="ECO:0000256" key="1">
    <source>
        <dbReference type="SAM" id="MobiDB-lite"/>
    </source>
</evidence>
<comment type="caution">
    <text evidence="2">The sequence shown here is derived from an EMBL/GenBank/DDBJ whole genome shotgun (WGS) entry which is preliminary data.</text>
</comment>
<feature type="compositionally biased region" description="Gly residues" evidence="1">
    <location>
        <begin position="47"/>
        <end position="69"/>
    </location>
</feature>
<accession>A0ABT2NQV9</accession>
<evidence type="ECO:0000313" key="2">
    <source>
        <dbReference type="EMBL" id="MCT8331312.1"/>
    </source>
</evidence>